<gene>
    <name evidence="1" type="ORF">H9642_16610</name>
</gene>
<keyword evidence="2" id="KW-1185">Reference proteome</keyword>
<dbReference type="Proteomes" id="UP000611945">
    <property type="component" value="Unassembled WGS sequence"/>
</dbReference>
<comment type="caution">
    <text evidence="1">The sequence shown here is derived from an EMBL/GenBank/DDBJ whole genome shotgun (WGS) entry which is preliminary data.</text>
</comment>
<dbReference type="Pfam" id="PF08837">
    <property type="entry name" value="DUF1810"/>
    <property type="match status" value="1"/>
</dbReference>
<dbReference type="Gene3D" id="1.25.40.380">
    <property type="entry name" value="Protein of unknown function DUF1810"/>
    <property type="match status" value="1"/>
</dbReference>
<dbReference type="EMBL" id="JACSQG010000013">
    <property type="protein sequence ID" value="MBD7978805.1"/>
    <property type="molecule type" value="Genomic_DNA"/>
</dbReference>
<reference evidence="1 2" key="1">
    <citation type="submission" date="2020-08" db="EMBL/GenBank/DDBJ databases">
        <title>A Genomic Blueprint of the Chicken Gut Microbiome.</title>
        <authorList>
            <person name="Gilroy R."/>
            <person name="Ravi A."/>
            <person name="Getino M."/>
            <person name="Pursley I."/>
            <person name="Horton D.L."/>
            <person name="Alikhan N.-F."/>
            <person name="Baker D."/>
            <person name="Gharbi K."/>
            <person name="Hall N."/>
            <person name="Watson M."/>
            <person name="Adriaenssens E.M."/>
            <person name="Foster-Nyarko E."/>
            <person name="Jarju S."/>
            <person name="Secka A."/>
            <person name="Antonio M."/>
            <person name="Oren A."/>
            <person name="Chaudhuri R."/>
            <person name="La Ragione R.M."/>
            <person name="Hildebrand F."/>
            <person name="Pallen M.J."/>
        </authorList>
    </citation>
    <scope>NUCLEOTIDE SEQUENCE [LARGE SCALE GENOMIC DNA]</scope>
    <source>
        <strain evidence="1 2">Sa2CUA2</strain>
    </source>
</reference>
<dbReference type="PIRSF" id="PIRSF008546">
    <property type="entry name" value="UCP008546"/>
    <property type="match status" value="1"/>
</dbReference>
<dbReference type="InterPro" id="IPR014937">
    <property type="entry name" value="DUF1810"/>
</dbReference>
<organism evidence="1 2">
    <name type="scientific">Serpens gallinarum</name>
    <dbReference type="NCBI Taxonomy" id="2763075"/>
    <lineage>
        <taxon>Bacteria</taxon>
        <taxon>Pseudomonadati</taxon>
        <taxon>Pseudomonadota</taxon>
        <taxon>Gammaproteobacteria</taxon>
        <taxon>Pseudomonadales</taxon>
        <taxon>Pseudomonadaceae</taxon>
        <taxon>Pseudomonas</taxon>
    </lineage>
</organism>
<sequence length="146" mass="16030">MKSDEFNLARFMEAQETSYDAAIAELRSGRKKAHWIWFVFPQLKGLGSSFNSEHYGLSGLAEARAYLAHPDLGPRLREATAAMLAHQSKGASAVLGELDALKFRSCLTLFSLADPADHVFGDALDSLFGGERDTRTLRLLEAQGEV</sequence>
<evidence type="ECO:0000313" key="2">
    <source>
        <dbReference type="Proteomes" id="UP000611945"/>
    </source>
</evidence>
<dbReference type="SUPFAM" id="SSF140736">
    <property type="entry name" value="Rv1873-like"/>
    <property type="match status" value="1"/>
</dbReference>
<dbReference type="InterPro" id="IPR036287">
    <property type="entry name" value="Rv1873-like_sf"/>
</dbReference>
<evidence type="ECO:0000313" key="1">
    <source>
        <dbReference type="EMBL" id="MBD7978805.1"/>
    </source>
</evidence>
<proteinExistence type="predicted"/>
<accession>A0ABR8TSQ7</accession>
<name>A0ABR8TSQ7_9PSED</name>
<dbReference type="RefSeq" id="WP_251837595.1">
    <property type="nucleotide sequence ID" value="NZ_JACSQG010000013.1"/>
</dbReference>
<protein>
    <submittedName>
        <fullName evidence="1">DUF1810 domain-containing protein</fullName>
    </submittedName>
</protein>